<gene>
    <name evidence="1" type="ORF">Pint_22019</name>
</gene>
<comment type="caution">
    <text evidence="1">The sequence shown here is derived from an EMBL/GenBank/DDBJ whole genome shotgun (WGS) entry which is preliminary data.</text>
</comment>
<name>A0ACC0YKK0_9ROSI</name>
<sequence length="287" mass="31588">MKKNFMFTFIFHLFPSPSVCTSILFLLSRTVLAAVDPHYVACEPKTCGDGQNISFPFYIQGQQKPFCGYPGFNLSCNNKGNPVLNLHNIDYIILQIFYSNHSLRVSNAAVSETINVNSFCINLPHPRNQRLSLPDDRFALVFNQTELLLLYDCSSSLPGKLLQYKAGKCEDNNKTRTVLALFKGDPNLGNASKECGSGQVATPVDMHGGDSGGLGIEEVIKRGFLLKWTATNCSVCEESGGKCGFVASTYQFKCFCPDRPHAVHCKRPGKVNGLIKKVALGNKIFNS</sequence>
<dbReference type="EMBL" id="CM047741">
    <property type="protein sequence ID" value="KAJ0037806.1"/>
    <property type="molecule type" value="Genomic_DNA"/>
</dbReference>
<proteinExistence type="predicted"/>
<organism evidence="1 2">
    <name type="scientific">Pistacia integerrima</name>
    <dbReference type="NCBI Taxonomy" id="434235"/>
    <lineage>
        <taxon>Eukaryota</taxon>
        <taxon>Viridiplantae</taxon>
        <taxon>Streptophyta</taxon>
        <taxon>Embryophyta</taxon>
        <taxon>Tracheophyta</taxon>
        <taxon>Spermatophyta</taxon>
        <taxon>Magnoliopsida</taxon>
        <taxon>eudicotyledons</taxon>
        <taxon>Gunneridae</taxon>
        <taxon>Pentapetalae</taxon>
        <taxon>rosids</taxon>
        <taxon>malvids</taxon>
        <taxon>Sapindales</taxon>
        <taxon>Anacardiaceae</taxon>
        <taxon>Pistacia</taxon>
    </lineage>
</organism>
<evidence type="ECO:0000313" key="1">
    <source>
        <dbReference type="EMBL" id="KAJ0037806.1"/>
    </source>
</evidence>
<accession>A0ACC0YKK0</accession>
<dbReference type="Proteomes" id="UP001163603">
    <property type="component" value="Chromosome 6"/>
</dbReference>
<keyword evidence="2" id="KW-1185">Reference proteome</keyword>
<evidence type="ECO:0000313" key="2">
    <source>
        <dbReference type="Proteomes" id="UP001163603"/>
    </source>
</evidence>
<protein>
    <submittedName>
        <fullName evidence="1">Uncharacterized protein</fullName>
    </submittedName>
</protein>
<reference evidence="2" key="1">
    <citation type="journal article" date="2023" name="G3 (Bethesda)">
        <title>Genome assembly and association tests identify interacting loci associated with vigor, precocity, and sex in interspecific pistachio rootstocks.</title>
        <authorList>
            <person name="Palmer W."/>
            <person name="Jacygrad E."/>
            <person name="Sagayaradj S."/>
            <person name="Cavanaugh K."/>
            <person name="Han R."/>
            <person name="Bertier L."/>
            <person name="Beede B."/>
            <person name="Kafkas S."/>
            <person name="Golino D."/>
            <person name="Preece J."/>
            <person name="Michelmore R."/>
        </authorList>
    </citation>
    <scope>NUCLEOTIDE SEQUENCE [LARGE SCALE GENOMIC DNA]</scope>
</reference>